<dbReference type="InterPro" id="IPR050281">
    <property type="entry name" value="Flavin_monoamine_oxidase"/>
</dbReference>
<dbReference type="GO" id="GO:0009063">
    <property type="term" value="P:amino acid catabolic process"/>
    <property type="evidence" value="ECO:0007669"/>
    <property type="project" value="TreeGrafter"/>
</dbReference>
<dbReference type="PANTHER" id="PTHR10742:SF342">
    <property type="entry name" value="AMINE OXIDASE"/>
    <property type="match status" value="1"/>
</dbReference>
<evidence type="ECO:0000256" key="1">
    <source>
        <dbReference type="ARBA" id="ARBA00001974"/>
    </source>
</evidence>
<feature type="binding site" evidence="3">
    <location>
        <begin position="76"/>
        <end position="79"/>
    </location>
    <ligand>
        <name>FAD</name>
        <dbReference type="ChEBI" id="CHEBI:57692"/>
    </ligand>
</feature>
<name>A0A4Q9HV12_STRKA</name>
<feature type="region of interest" description="Disordered" evidence="4">
    <location>
        <begin position="1"/>
        <end position="22"/>
    </location>
</feature>
<proteinExistence type="predicted"/>
<feature type="binding site" evidence="3">
    <location>
        <position position="31"/>
    </location>
    <ligand>
        <name>FAD</name>
        <dbReference type="ChEBI" id="CHEBI:57692"/>
    </ligand>
</feature>
<dbReference type="InterPro" id="IPR001613">
    <property type="entry name" value="Flavin_amine_oxidase"/>
</dbReference>
<reference evidence="6 7" key="1">
    <citation type="submission" date="2019-02" db="EMBL/GenBank/DDBJ databases">
        <title>Draft Genome Sequence of Streptomyces sp. AM-2504, identified by 16S rRNA comparative analysis as a Streptomyces Kasugaensis strain.</title>
        <authorList>
            <person name="Napolioni V."/>
            <person name="Giuliodori A.M."/>
            <person name="Spurio R."/>
            <person name="Fabbretti A."/>
        </authorList>
    </citation>
    <scope>NUCLEOTIDE SEQUENCE [LARGE SCALE GENOMIC DNA]</scope>
    <source>
        <strain evidence="6 7">AM-2504</strain>
    </source>
</reference>
<evidence type="ECO:0000256" key="4">
    <source>
        <dbReference type="SAM" id="MobiDB-lite"/>
    </source>
</evidence>
<dbReference type="PANTHER" id="PTHR10742">
    <property type="entry name" value="FLAVIN MONOAMINE OXIDASE"/>
    <property type="match status" value="1"/>
</dbReference>
<dbReference type="SUPFAM" id="SSF51905">
    <property type="entry name" value="FAD/NAD(P)-binding domain"/>
    <property type="match status" value="1"/>
</dbReference>
<dbReference type="RefSeq" id="WP_131123558.1">
    <property type="nucleotide sequence ID" value="NZ_SIXH01000106.1"/>
</dbReference>
<evidence type="ECO:0000259" key="5">
    <source>
        <dbReference type="Pfam" id="PF01593"/>
    </source>
</evidence>
<dbReference type="SUPFAM" id="SSF54373">
    <property type="entry name" value="FAD-linked reductases, C-terminal domain"/>
    <property type="match status" value="1"/>
</dbReference>
<gene>
    <name evidence="6" type="ORF">EYS09_14700</name>
</gene>
<evidence type="ECO:0000256" key="3">
    <source>
        <dbReference type="PIRSR" id="PIRSR601613-1"/>
    </source>
</evidence>
<evidence type="ECO:0000256" key="2">
    <source>
        <dbReference type="ARBA" id="ARBA00023002"/>
    </source>
</evidence>
<dbReference type="EMBL" id="SIXH01000106">
    <property type="protein sequence ID" value="TBO58952.1"/>
    <property type="molecule type" value="Genomic_DNA"/>
</dbReference>
<protein>
    <submittedName>
        <fullName evidence="6">NAD(P)/FAD-dependent oxidoreductase</fullName>
    </submittedName>
</protein>
<feature type="binding site" evidence="3">
    <location>
        <position position="79"/>
    </location>
    <ligand>
        <name>substrate</name>
    </ligand>
</feature>
<keyword evidence="7" id="KW-1185">Reference proteome</keyword>
<dbReference type="InterPro" id="IPR002937">
    <property type="entry name" value="Amino_oxidase"/>
</dbReference>
<dbReference type="Pfam" id="PF01593">
    <property type="entry name" value="Amino_oxidase"/>
    <property type="match status" value="1"/>
</dbReference>
<dbReference type="PRINTS" id="PR00757">
    <property type="entry name" value="AMINEOXDASEF"/>
</dbReference>
<dbReference type="Gene3D" id="3.50.50.60">
    <property type="entry name" value="FAD/NAD(P)-binding domain"/>
    <property type="match status" value="1"/>
</dbReference>
<feature type="domain" description="Amine oxidase" evidence="5">
    <location>
        <begin position="30"/>
        <end position="482"/>
    </location>
</feature>
<evidence type="ECO:0000313" key="7">
    <source>
        <dbReference type="Proteomes" id="UP000292452"/>
    </source>
</evidence>
<accession>A0A4Q9HV12</accession>
<feature type="binding site" evidence="3">
    <location>
        <position position="459"/>
    </location>
    <ligand>
        <name>FAD</name>
        <dbReference type="ChEBI" id="CHEBI:57692"/>
    </ligand>
</feature>
<dbReference type="InterPro" id="IPR036188">
    <property type="entry name" value="FAD/NAD-bd_sf"/>
</dbReference>
<feature type="compositionally biased region" description="Polar residues" evidence="4">
    <location>
        <begin position="1"/>
        <end position="12"/>
    </location>
</feature>
<dbReference type="AlphaFoldDB" id="A0A4Q9HV12"/>
<comment type="caution">
    <text evidence="6">The sequence shown here is derived from an EMBL/GenBank/DDBJ whole genome shotgun (WGS) entry which is preliminary data.</text>
</comment>
<evidence type="ECO:0000313" key="6">
    <source>
        <dbReference type="EMBL" id="TBO58952.1"/>
    </source>
</evidence>
<dbReference type="Proteomes" id="UP000292452">
    <property type="component" value="Unassembled WGS sequence"/>
</dbReference>
<organism evidence="6 7">
    <name type="scientific">Streptomyces kasugaensis</name>
    <dbReference type="NCBI Taxonomy" id="1946"/>
    <lineage>
        <taxon>Bacteria</taxon>
        <taxon>Bacillati</taxon>
        <taxon>Actinomycetota</taxon>
        <taxon>Actinomycetes</taxon>
        <taxon>Kitasatosporales</taxon>
        <taxon>Streptomycetaceae</taxon>
        <taxon>Streptomyces</taxon>
    </lineage>
</organism>
<comment type="cofactor">
    <cofactor evidence="1">
        <name>FAD</name>
        <dbReference type="ChEBI" id="CHEBI:57692"/>
    </cofactor>
</comment>
<keyword evidence="2" id="KW-0560">Oxidoreductase</keyword>
<dbReference type="GO" id="GO:0001716">
    <property type="term" value="F:L-amino-acid oxidase activity"/>
    <property type="evidence" value="ECO:0007669"/>
    <property type="project" value="TreeGrafter"/>
</dbReference>
<feature type="binding site" evidence="3">
    <location>
        <position position="262"/>
    </location>
    <ligand>
        <name>FAD</name>
        <dbReference type="ChEBI" id="CHEBI:57692"/>
    </ligand>
</feature>
<sequence>MPTVSPQTTEQPLPSPGRPKKKITIIGAGISGLVAAYELERRGHRVEILEGRLDVGGRVRTHRFLPGRPGPSVELGAMRVPATHRRTMHYIRELGLADRVREFRTLFQDDAAYLETPSGHQRIRDASQTLVAELRRRLGSHDYDDATVLFGAWLAVRVNAIAPRRFRESIHDGLDREILGLVEGIDLRPYVYGRGRDRIDLHALFAGHPQIQAGCTGRLYRFVEDIVNETSSRLIRLHGGMDQIAHRLRDRVRGPIGRGQEVVGIEVRDRDVVLRMRRGFGTVTRNCDYVLCTVPFSVLRTMDLVGFDDEKRAIVHDMKYWSATKVAFHCREAFWEAEGITGGGSFTGGLIRQTYYPPAADDPALGAALLASYTIGDDADVLGRLRRPDRIALILDELTAIHPQLKIPGMILGVADQVWGTAPSSRGAAAVRWGKDIATCEAERRSAARPQGRLFFAGEHCSTYPAWIEGAIESADNAVREIEFHETGGSTAVVTGGCAVSEEPA</sequence>